<dbReference type="PANTHER" id="PTHR22799">
    <property type="entry name" value="TETRANECTIN-RELATED"/>
    <property type="match status" value="1"/>
</dbReference>
<feature type="compositionally biased region" description="Pro residues" evidence="7">
    <location>
        <begin position="53"/>
        <end position="63"/>
    </location>
</feature>
<feature type="region of interest" description="Disordered" evidence="7">
    <location>
        <begin position="1"/>
        <end position="71"/>
    </location>
</feature>
<dbReference type="GeneID" id="107114877"/>
<dbReference type="Pfam" id="PF09006">
    <property type="entry name" value="Surfac_D-trimer"/>
    <property type="match status" value="1"/>
</dbReference>
<dbReference type="InterPro" id="IPR018378">
    <property type="entry name" value="C-type_lectin_CS"/>
</dbReference>
<evidence type="ECO:0000313" key="10">
    <source>
        <dbReference type="RefSeq" id="XP_015271968.1"/>
    </source>
</evidence>
<proteinExistence type="predicted"/>
<keyword evidence="2" id="KW-0964">Secreted</keyword>
<protein>
    <submittedName>
        <fullName evidence="10">Pulmonary surfactant-associated protein D-like</fullName>
    </submittedName>
</protein>
<dbReference type="Gene3D" id="1.20.5.360">
    <property type="entry name" value="SFTPD helical domain"/>
    <property type="match status" value="1"/>
</dbReference>
<feature type="region of interest" description="Disordered" evidence="7">
    <location>
        <begin position="156"/>
        <end position="176"/>
    </location>
</feature>
<evidence type="ECO:0000313" key="9">
    <source>
        <dbReference type="Proteomes" id="UP000694871"/>
    </source>
</evidence>
<evidence type="ECO:0000256" key="7">
    <source>
        <dbReference type="SAM" id="MobiDB-lite"/>
    </source>
</evidence>
<keyword evidence="5" id="KW-1015">Disulfide bond</keyword>
<feature type="compositionally biased region" description="Polar residues" evidence="7">
    <location>
        <begin position="1"/>
        <end position="14"/>
    </location>
</feature>
<dbReference type="InterPro" id="IPR015097">
    <property type="entry name" value="Surfac_D-trimer"/>
</dbReference>
<dbReference type="Pfam" id="PF00059">
    <property type="entry name" value="Lectin_C"/>
    <property type="match status" value="1"/>
</dbReference>
<dbReference type="PANTHER" id="PTHR22799:SF1">
    <property type="entry name" value="C-TYPE LECTIN DOMAIN FAMILY 11 MEMBER A"/>
    <property type="match status" value="1"/>
</dbReference>
<feature type="compositionally biased region" description="Low complexity" evidence="7">
    <location>
        <begin position="162"/>
        <end position="171"/>
    </location>
</feature>
<keyword evidence="6" id="KW-0379">Hydroxylation</keyword>
<name>A0ABM1KE31_GEKJA</name>
<dbReference type="Gene3D" id="3.10.100.10">
    <property type="entry name" value="Mannose-Binding Protein A, subunit A"/>
    <property type="match status" value="1"/>
</dbReference>
<gene>
    <name evidence="10" type="primary">LOC107114877</name>
</gene>
<keyword evidence="4" id="KW-0430">Lectin</keyword>
<evidence type="ECO:0000259" key="8">
    <source>
        <dbReference type="PROSITE" id="PS50041"/>
    </source>
</evidence>
<evidence type="ECO:0000256" key="3">
    <source>
        <dbReference type="ARBA" id="ARBA00022729"/>
    </source>
</evidence>
<dbReference type="SMART" id="SM00034">
    <property type="entry name" value="CLECT"/>
    <property type="match status" value="1"/>
</dbReference>
<comment type="subcellular location">
    <subcellularLocation>
        <location evidence="1">Secreted</location>
    </subcellularLocation>
</comment>
<dbReference type="PROSITE" id="PS00615">
    <property type="entry name" value="C_TYPE_LECTIN_1"/>
    <property type="match status" value="1"/>
</dbReference>
<evidence type="ECO:0000256" key="2">
    <source>
        <dbReference type="ARBA" id="ARBA00022525"/>
    </source>
</evidence>
<dbReference type="InterPro" id="IPR016186">
    <property type="entry name" value="C-type_lectin-like/link_sf"/>
</dbReference>
<dbReference type="InterPro" id="IPR016187">
    <property type="entry name" value="CTDL_fold"/>
</dbReference>
<keyword evidence="9" id="KW-1185">Reference proteome</keyword>
<feature type="compositionally biased region" description="Pro residues" evidence="7">
    <location>
        <begin position="20"/>
        <end position="31"/>
    </location>
</feature>
<organism evidence="9 10">
    <name type="scientific">Gekko japonicus</name>
    <name type="common">Schlegel's Japanese gecko</name>
    <dbReference type="NCBI Taxonomy" id="146911"/>
    <lineage>
        <taxon>Eukaryota</taxon>
        <taxon>Metazoa</taxon>
        <taxon>Chordata</taxon>
        <taxon>Craniata</taxon>
        <taxon>Vertebrata</taxon>
        <taxon>Euteleostomi</taxon>
        <taxon>Lepidosauria</taxon>
        <taxon>Squamata</taxon>
        <taxon>Bifurcata</taxon>
        <taxon>Gekkota</taxon>
        <taxon>Gekkonidae</taxon>
        <taxon>Gekkoninae</taxon>
        <taxon>Gekko</taxon>
    </lineage>
</organism>
<evidence type="ECO:0000256" key="4">
    <source>
        <dbReference type="ARBA" id="ARBA00022734"/>
    </source>
</evidence>
<reference evidence="10" key="1">
    <citation type="submission" date="2025-08" db="UniProtKB">
        <authorList>
            <consortium name="RefSeq"/>
        </authorList>
    </citation>
    <scope>IDENTIFICATION</scope>
</reference>
<dbReference type="InterPro" id="IPR051663">
    <property type="entry name" value="CLec_Tetranectin-domain"/>
</dbReference>
<dbReference type="RefSeq" id="XP_015271968.1">
    <property type="nucleotide sequence ID" value="XM_015416482.1"/>
</dbReference>
<accession>A0ABM1KE31</accession>
<dbReference type="SUPFAM" id="SSF56436">
    <property type="entry name" value="C-type lectin-like"/>
    <property type="match status" value="1"/>
</dbReference>
<evidence type="ECO:0000256" key="5">
    <source>
        <dbReference type="ARBA" id="ARBA00023157"/>
    </source>
</evidence>
<sequence>MANVLNGSCHTTPHVTVLSEPPPLRAPPPTSRSPSLRLRRCSTGTPGTAPPSSLSPPPLMPLPPKEEGAPRHLGDHVESEVCRVLQEAQALLAQKVTKALKVKKEKPETEKQFEMSYSTGQYAMVNRSATTCTTHVPFLNHTGRSGAQVQRRPMGVPGAPGPQGMTGTPGPKGDHGPMGEKGAKGEVGNTEVNLMKKQVSALQGQLTMLQAGLAKFQKVAAFPSGQIVGNKAFVTSGYEGNFDDLRQRCLQAGGQLEKKTENAAIQQIAIIHKKAVFLGINDIQTEGRFKHLNGDDVTYSNWQLGEPNNDKGAENCVEIFVNGKWNDRFCGENRLILCEF</sequence>
<keyword evidence="3" id="KW-0732">Signal</keyword>
<evidence type="ECO:0000256" key="6">
    <source>
        <dbReference type="ARBA" id="ARBA00023278"/>
    </source>
</evidence>
<evidence type="ECO:0000256" key="1">
    <source>
        <dbReference type="ARBA" id="ARBA00004613"/>
    </source>
</evidence>
<dbReference type="SUPFAM" id="SSF57944">
    <property type="entry name" value="Triple coiled coil domain of C-type lectins"/>
    <property type="match status" value="1"/>
</dbReference>
<dbReference type="Proteomes" id="UP000694871">
    <property type="component" value="Unplaced"/>
</dbReference>
<dbReference type="InterPro" id="IPR001304">
    <property type="entry name" value="C-type_lectin-like"/>
</dbReference>
<feature type="domain" description="C-type lectin" evidence="8">
    <location>
        <begin position="228"/>
        <end position="339"/>
    </location>
</feature>
<dbReference type="PROSITE" id="PS50041">
    <property type="entry name" value="C_TYPE_LECTIN_2"/>
    <property type="match status" value="1"/>
</dbReference>